<dbReference type="AlphaFoldDB" id="E4YYH3"/>
<evidence type="ECO:0000313" key="2">
    <source>
        <dbReference type="EMBL" id="CBY40501.1"/>
    </source>
</evidence>
<organism evidence="2">
    <name type="scientific">Oikopleura dioica</name>
    <name type="common">Tunicate</name>
    <dbReference type="NCBI Taxonomy" id="34765"/>
    <lineage>
        <taxon>Eukaryota</taxon>
        <taxon>Metazoa</taxon>
        <taxon>Chordata</taxon>
        <taxon>Tunicata</taxon>
        <taxon>Appendicularia</taxon>
        <taxon>Copelata</taxon>
        <taxon>Oikopleuridae</taxon>
        <taxon>Oikopleura</taxon>
    </lineage>
</organism>
<proteinExistence type="predicted"/>
<feature type="non-terminal residue" evidence="2">
    <location>
        <position position="205"/>
    </location>
</feature>
<accession>E4YYH3</accession>
<protein>
    <submittedName>
        <fullName evidence="2">Uncharacterized protein</fullName>
    </submittedName>
</protein>
<evidence type="ECO:0000256" key="1">
    <source>
        <dbReference type="SAM" id="Coils"/>
    </source>
</evidence>
<sequence>MTVDFHAIFKEKQNILDENKLSIKSYEDKLASLASELDGKGYKELSWKLEKARLLVENLEYQVDECEELFQNEDEEELEENTTEIDFETTSFDELGKKYELIVENVTDIEATLKSSFIKIDGSEHRLEVGESTKHRVGAWEPQSEGSKFLAYGLFRNKISVAATPKFTSTSIILFIDEEGEIMSFDVETKFTYSWGFGRQRAMLL</sequence>
<keyword evidence="1" id="KW-0175">Coiled coil</keyword>
<dbReference type="Proteomes" id="UP000011014">
    <property type="component" value="Unassembled WGS sequence"/>
</dbReference>
<dbReference type="EMBL" id="FN655955">
    <property type="protein sequence ID" value="CBY40501.1"/>
    <property type="molecule type" value="Genomic_DNA"/>
</dbReference>
<reference evidence="2" key="1">
    <citation type="journal article" date="2010" name="Science">
        <title>Plasticity of animal genome architecture unmasked by rapid evolution of a pelagic tunicate.</title>
        <authorList>
            <person name="Denoeud F."/>
            <person name="Henriet S."/>
            <person name="Mungpakdee S."/>
            <person name="Aury J.M."/>
            <person name="Da Silva C."/>
            <person name="Brinkmann H."/>
            <person name="Mikhaleva J."/>
            <person name="Olsen L.C."/>
            <person name="Jubin C."/>
            <person name="Canestro C."/>
            <person name="Bouquet J.M."/>
            <person name="Danks G."/>
            <person name="Poulain J."/>
            <person name="Campsteijn C."/>
            <person name="Adamski M."/>
            <person name="Cross I."/>
            <person name="Yadetie F."/>
            <person name="Muffato M."/>
            <person name="Louis A."/>
            <person name="Butcher S."/>
            <person name="Tsagkogeorga G."/>
            <person name="Konrad A."/>
            <person name="Singh S."/>
            <person name="Jensen M.F."/>
            <person name="Cong E.H."/>
            <person name="Eikeseth-Otteraa H."/>
            <person name="Noel B."/>
            <person name="Anthouard V."/>
            <person name="Porcel B.M."/>
            <person name="Kachouri-Lafond R."/>
            <person name="Nishino A."/>
            <person name="Ugolini M."/>
            <person name="Chourrout P."/>
            <person name="Nishida H."/>
            <person name="Aasland R."/>
            <person name="Huzurbazar S."/>
            <person name="Westhof E."/>
            <person name="Delsuc F."/>
            <person name="Lehrach H."/>
            <person name="Reinhardt R."/>
            <person name="Weissenbach J."/>
            <person name="Roy S.W."/>
            <person name="Artiguenave F."/>
            <person name="Postlethwait J.H."/>
            <person name="Manak J.R."/>
            <person name="Thompson E.M."/>
            <person name="Jaillon O."/>
            <person name="Du Pasquier L."/>
            <person name="Boudinot P."/>
            <person name="Liberles D.A."/>
            <person name="Volff J.N."/>
            <person name="Philippe H."/>
            <person name="Lenhard B."/>
            <person name="Roest Crollius H."/>
            <person name="Wincker P."/>
            <person name="Chourrout D."/>
        </authorList>
    </citation>
    <scope>NUCLEOTIDE SEQUENCE [LARGE SCALE GENOMIC DNA]</scope>
</reference>
<name>E4YYH3_OIKDI</name>
<gene>
    <name evidence="2" type="ORF">GSOID_T00022510001</name>
</gene>
<feature type="coiled-coil region" evidence="1">
    <location>
        <begin position="16"/>
        <end position="76"/>
    </location>
</feature>